<name>A0A8H7DYE4_9EURO</name>
<keyword evidence="2" id="KW-1185">Reference proteome</keyword>
<reference evidence="1" key="1">
    <citation type="submission" date="2020-02" db="EMBL/GenBank/DDBJ databases">
        <authorList>
            <person name="Palmer J.M."/>
        </authorList>
    </citation>
    <scope>NUCLEOTIDE SEQUENCE</scope>
    <source>
        <strain evidence="1">EPUS1.4</strain>
        <tissue evidence="1">Thallus</tissue>
    </source>
</reference>
<accession>A0A8H7DYE4</accession>
<evidence type="ECO:0000313" key="2">
    <source>
        <dbReference type="Proteomes" id="UP000606974"/>
    </source>
</evidence>
<proteinExistence type="predicted"/>
<protein>
    <submittedName>
        <fullName evidence="1">Uncharacterized protein</fullName>
    </submittedName>
</protein>
<gene>
    <name evidence="1" type="ORF">GJ744_006164</name>
</gene>
<dbReference type="Proteomes" id="UP000606974">
    <property type="component" value="Unassembled WGS sequence"/>
</dbReference>
<evidence type="ECO:0000313" key="1">
    <source>
        <dbReference type="EMBL" id="KAF7502285.1"/>
    </source>
</evidence>
<organism evidence="1 2">
    <name type="scientific">Endocarpon pusillum</name>
    <dbReference type="NCBI Taxonomy" id="364733"/>
    <lineage>
        <taxon>Eukaryota</taxon>
        <taxon>Fungi</taxon>
        <taxon>Dikarya</taxon>
        <taxon>Ascomycota</taxon>
        <taxon>Pezizomycotina</taxon>
        <taxon>Eurotiomycetes</taxon>
        <taxon>Chaetothyriomycetidae</taxon>
        <taxon>Verrucariales</taxon>
        <taxon>Verrucariaceae</taxon>
        <taxon>Endocarpon</taxon>
    </lineage>
</organism>
<sequence>MKVCCIDSHQGTCAKPSLKLVSWNAGEAEESSQSKDTYIMIITSTMCGSKPTSCPFGGVVDVSLFSKWKGNWLPNDSC</sequence>
<dbReference type="EMBL" id="JAACFV010000276">
    <property type="protein sequence ID" value="KAF7502285.1"/>
    <property type="molecule type" value="Genomic_DNA"/>
</dbReference>
<comment type="caution">
    <text evidence="1">The sequence shown here is derived from an EMBL/GenBank/DDBJ whole genome shotgun (WGS) entry which is preliminary data.</text>
</comment>
<dbReference type="AlphaFoldDB" id="A0A8H7DYE4"/>